<keyword evidence="3" id="KW-1185">Reference proteome</keyword>
<dbReference type="InterPro" id="IPR007393">
    <property type="entry name" value="YlxR_dom"/>
</dbReference>
<comment type="caution">
    <text evidence="2">The sequence shown here is derived from an EMBL/GenBank/DDBJ whole genome shotgun (WGS) entry which is preliminary data.</text>
</comment>
<evidence type="ECO:0000313" key="2">
    <source>
        <dbReference type="EMBL" id="PFG74987.1"/>
    </source>
</evidence>
<dbReference type="NCBIfam" id="NF047356">
    <property type="entry name" value="RNA_bind_RnpM"/>
    <property type="match status" value="1"/>
</dbReference>
<reference evidence="2 3" key="1">
    <citation type="submission" date="2017-09" db="EMBL/GenBank/DDBJ databases">
        <title>Sequencing the genomes of two abundant thermophiles in Great Basin hot springs: Thermocrinis jamiesonii and novel Chloroflexi Thermoflexus hugenholtzii.</title>
        <authorList>
            <person name="Hedlund B."/>
        </authorList>
    </citation>
    <scope>NUCLEOTIDE SEQUENCE [LARGE SCALE GENOMIC DNA]</scope>
    <source>
        <strain evidence="2 3">G233</strain>
    </source>
</reference>
<dbReference type="PANTHER" id="PTHR34215:SF1">
    <property type="entry name" value="YLXR DOMAIN-CONTAINING PROTEIN"/>
    <property type="match status" value="1"/>
</dbReference>
<sequence>MEAPTIAQGVRPRRQPQRTCIACRAEQGKRELIRLVRTPEGRVRVDPSGKANGRGAYVHPNRECWEKALRGGTIKNALKITPAVDDIEALRAFGLALPAKEGDSV</sequence>
<protein>
    <recommendedName>
        <fullName evidence="1">YlxR domain-containing protein</fullName>
    </recommendedName>
</protein>
<name>A0A2A9HG33_TEPT2</name>
<dbReference type="EMBL" id="PDJQ01000001">
    <property type="protein sequence ID" value="PFG74987.1"/>
    <property type="molecule type" value="Genomic_DNA"/>
</dbReference>
<accession>A0A2A9HG33</accession>
<evidence type="ECO:0000313" key="3">
    <source>
        <dbReference type="Proteomes" id="UP000223071"/>
    </source>
</evidence>
<dbReference type="SUPFAM" id="SSF64376">
    <property type="entry name" value="YlxR-like"/>
    <property type="match status" value="1"/>
</dbReference>
<dbReference type="InterPro" id="IPR037465">
    <property type="entry name" value="YlxR"/>
</dbReference>
<dbReference type="InterPro" id="IPR035931">
    <property type="entry name" value="YlxR-like_sf"/>
</dbReference>
<feature type="domain" description="YlxR" evidence="1">
    <location>
        <begin position="18"/>
        <end position="86"/>
    </location>
</feature>
<proteinExistence type="predicted"/>
<dbReference type="Pfam" id="PF04296">
    <property type="entry name" value="YlxR"/>
    <property type="match status" value="1"/>
</dbReference>
<evidence type="ECO:0000259" key="1">
    <source>
        <dbReference type="Pfam" id="PF04296"/>
    </source>
</evidence>
<gene>
    <name evidence="2" type="ORF">A9A59_2244</name>
</gene>
<organism evidence="2 3">
    <name type="scientific">Tepidiforma thermophila (strain KCTC 52669 / CGMCC 1.13589 / G233)</name>
    <dbReference type="NCBI Taxonomy" id="2761530"/>
    <lineage>
        <taxon>Bacteria</taxon>
        <taxon>Bacillati</taxon>
        <taxon>Chloroflexota</taxon>
        <taxon>Tepidiformia</taxon>
        <taxon>Tepidiformales</taxon>
        <taxon>Tepidiformaceae</taxon>
        <taxon>Tepidiforma</taxon>
    </lineage>
</organism>
<dbReference type="AlphaFoldDB" id="A0A2A9HG33"/>
<dbReference type="Gene3D" id="3.30.1230.10">
    <property type="entry name" value="YlxR-like"/>
    <property type="match status" value="1"/>
</dbReference>
<dbReference type="PANTHER" id="PTHR34215">
    <property type="entry name" value="BLL0784 PROTEIN"/>
    <property type="match status" value="1"/>
</dbReference>
<dbReference type="Proteomes" id="UP000223071">
    <property type="component" value="Unassembled WGS sequence"/>
</dbReference>